<keyword evidence="8 10" id="KW-0472">Membrane</keyword>
<feature type="signal peptide" evidence="11">
    <location>
        <begin position="1"/>
        <end position="19"/>
    </location>
</feature>
<feature type="chain" id="PRO_5042833673" description="Protein BIG1" evidence="11">
    <location>
        <begin position="20"/>
        <end position="297"/>
    </location>
</feature>
<dbReference type="PANTHER" id="PTHR28285">
    <property type="entry name" value="PROTEIN BIG1"/>
    <property type="match status" value="1"/>
</dbReference>
<evidence type="ECO:0000256" key="1">
    <source>
        <dbReference type="ARBA" id="ARBA00004115"/>
    </source>
</evidence>
<evidence type="ECO:0000259" key="12">
    <source>
        <dbReference type="Pfam" id="PF20520"/>
    </source>
</evidence>
<dbReference type="PANTHER" id="PTHR28285:SF1">
    <property type="entry name" value="PROTEIN BIG1"/>
    <property type="match status" value="1"/>
</dbReference>
<feature type="transmembrane region" description="Helical" evidence="10">
    <location>
        <begin position="254"/>
        <end position="276"/>
    </location>
</feature>
<keyword evidence="9" id="KW-0961">Cell wall biogenesis/degradation</keyword>
<dbReference type="Pfam" id="PF20520">
    <property type="entry name" value="Ac45-VOA1_TM"/>
    <property type="match status" value="1"/>
</dbReference>
<protein>
    <recommendedName>
        <fullName evidence="3">Protein BIG1</fullName>
    </recommendedName>
</protein>
<keyword evidence="5 11" id="KW-0732">Signal</keyword>
<reference evidence="13 14" key="1">
    <citation type="submission" date="2021-02" db="EMBL/GenBank/DDBJ databases">
        <title>Genome assembly of Pseudopithomyces chartarum.</title>
        <authorList>
            <person name="Jauregui R."/>
            <person name="Singh J."/>
            <person name="Voisey C."/>
        </authorList>
    </citation>
    <scope>NUCLEOTIDE SEQUENCE [LARGE SCALE GENOMIC DNA]</scope>
    <source>
        <strain evidence="13 14">AGR01</strain>
    </source>
</reference>
<evidence type="ECO:0000256" key="6">
    <source>
        <dbReference type="ARBA" id="ARBA00022824"/>
    </source>
</evidence>
<organism evidence="13 14">
    <name type="scientific">Pseudopithomyces chartarum</name>
    <dbReference type="NCBI Taxonomy" id="1892770"/>
    <lineage>
        <taxon>Eukaryota</taxon>
        <taxon>Fungi</taxon>
        <taxon>Dikarya</taxon>
        <taxon>Ascomycota</taxon>
        <taxon>Pezizomycotina</taxon>
        <taxon>Dothideomycetes</taxon>
        <taxon>Pleosporomycetidae</taxon>
        <taxon>Pleosporales</taxon>
        <taxon>Massarineae</taxon>
        <taxon>Didymosphaeriaceae</taxon>
        <taxon>Pseudopithomyces</taxon>
    </lineage>
</organism>
<evidence type="ECO:0000256" key="8">
    <source>
        <dbReference type="ARBA" id="ARBA00023136"/>
    </source>
</evidence>
<evidence type="ECO:0000256" key="9">
    <source>
        <dbReference type="ARBA" id="ARBA00023316"/>
    </source>
</evidence>
<dbReference type="InterPro" id="IPR037654">
    <property type="entry name" value="Big1"/>
</dbReference>
<proteinExistence type="inferred from homology"/>
<sequence>MAKSLVGALALALLPSALAFRNTSPYFLFSTADLNIPTHPEGLARADDVVERLSSSLQACPTKTYFVVRQHGVSAADFSHASRAAPRLASHLNGDSDHVKSTLVVPHVVEDESTAAAISQYLHTTCGAEVLPEHHTETGSDKQRVIQISFAAPPAERNLRTAQLDHWDRELQSLISNHTQFEDFTVIYTSTPQTNFQSEHPPYEMESSFDGAMQMELKRDLSVHGRSDPSVHTKRALRNQPGLFEKYQYFTPGLFMGFIAAVSLSLIVIVGVKALLSLEVSYFAFSKEMGPAAQRQK</sequence>
<keyword evidence="7 10" id="KW-1133">Transmembrane helix</keyword>
<evidence type="ECO:0000256" key="11">
    <source>
        <dbReference type="SAM" id="SignalP"/>
    </source>
</evidence>
<comment type="similarity">
    <text evidence="2">Belongs to the BIG1 family.</text>
</comment>
<dbReference type="EMBL" id="WVTA01000021">
    <property type="protein sequence ID" value="KAK3197143.1"/>
    <property type="molecule type" value="Genomic_DNA"/>
</dbReference>
<dbReference type="GO" id="GO:0009272">
    <property type="term" value="P:fungal-type cell wall biogenesis"/>
    <property type="evidence" value="ECO:0007669"/>
    <property type="project" value="TreeGrafter"/>
</dbReference>
<dbReference type="GO" id="GO:0071555">
    <property type="term" value="P:cell wall organization"/>
    <property type="evidence" value="ECO:0007669"/>
    <property type="project" value="UniProtKB-KW"/>
</dbReference>
<evidence type="ECO:0000256" key="7">
    <source>
        <dbReference type="ARBA" id="ARBA00022989"/>
    </source>
</evidence>
<dbReference type="InterPro" id="IPR046756">
    <property type="entry name" value="VAS1/VOA1_TM"/>
</dbReference>
<dbReference type="GO" id="GO:0006078">
    <property type="term" value="P:(1-&gt;6)-beta-D-glucan biosynthetic process"/>
    <property type="evidence" value="ECO:0007669"/>
    <property type="project" value="TreeGrafter"/>
</dbReference>
<name>A0AAN6RC35_9PLEO</name>
<gene>
    <name evidence="13" type="ORF">GRF29_1536g800361</name>
</gene>
<evidence type="ECO:0000256" key="4">
    <source>
        <dbReference type="ARBA" id="ARBA00022692"/>
    </source>
</evidence>
<dbReference type="AlphaFoldDB" id="A0AAN6RC35"/>
<comment type="subcellular location">
    <subcellularLocation>
        <location evidence="1">Endoplasmic reticulum membrane</location>
        <topology evidence="1">Single-pass type I membrane protein</topology>
    </subcellularLocation>
</comment>
<keyword evidence="6" id="KW-0256">Endoplasmic reticulum</keyword>
<evidence type="ECO:0000256" key="3">
    <source>
        <dbReference type="ARBA" id="ARBA00022089"/>
    </source>
</evidence>
<keyword evidence="4 10" id="KW-0812">Transmembrane</keyword>
<evidence type="ECO:0000313" key="14">
    <source>
        <dbReference type="Proteomes" id="UP001280581"/>
    </source>
</evidence>
<keyword evidence="14" id="KW-1185">Reference proteome</keyword>
<evidence type="ECO:0000256" key="5">
    <source>
        <dbReference type="ARBA" id="ARBA00022729"/>
    </source>
</evidence>
<comment type="caution">
    <text evidence="13">The sequence shown here is derived from an EMBL/GenBank/DDBJ whole genome shotgun (WGS) entry which is preliminary data.</text>
</comment>
<accession>A0AAN6RC35</accession>
<dbReference type="GO" id="GO:0005789">
    <property type="term" value="C:endoplasmic reticulum membrane"/>
    <property type="evidence" value="ECO:0007669"/>
    <property type="project" value="UniProtKB-SubCell"/>
</dbReference>
<evidence type="ECO:0000256" key="10">
    <source>
        <dbReference type="SAM" id="Phobius"/>
    </source>
</evidence>
<evidence type="ECO:0000313" key="13">
    <source>
        <dbReference type="EMBL" id="KAK3197143.1"/>
    </source>
</evidence>
<feature type="domain" description="V-type proton ATPase subunit S1/VOA1 transmembrane" evidence="12">
    <location>
        <begin position="248"/>
        <end position="287"/>
    </location>
</feature>
<evidence type="ECO:0000256" key="2">
    <source>
        <dbReference type="ARBA" id="ARBA00008203"/>
    </source>
</evidence>
<dbReference type="Proteomes" id="UP001280581">
    <property type="component" value="Unassembled WGS sequence"/>
</dbReference>